<evidence type="ECO:0000313" key="2">
    <source>
        <dbReference type="Proteomes" id="UP000603602"/>
    </source>
</evidence>
<comment type="caution">
    <text evidence="1">The sequence shown here is derived from an EMBL/GenBank/DDBJ whole genome shotgun (WGS) entry which is preliminary data.</text>
</comment>
<accession>A0ABR9B9K4</accession>
<evidence type="ECO:0000313" key="1">
    <source>
        <dbReference type="EMBL" id="MBD8503028.1"/>
    </source>
</evidence>
<gene>
    <name evidence="1" type="ORF">IFO67_09050</name>
</gene>
<dbReference type="EMBL" id="JACYTO010000001">
    <property type="protein sequence ID" value="MBD8503028.1"/>
    <property type="molecule type" value="Genomic_DNA"/>
</dbReference>
<name>A0ABR9B9K4_9RHOO</name>
<sequence>MKIDHLPIGARFLWKGVAYTKAGPMTASADSGGSVFVPKHAVLQPVPGEAPPPLAAPESGPLDAAKVLAAFETYHQTALTLAGEDGRSALESARQRFIAEIR</sequence>
<reference evidence="2" key="1">
    <citation type="submission" date="2023-07" db="EMBL/GenBank/DDBJ databases">
        <title>Thauera sp. CAU 1555 isolated from sand of Yaerae Beach.</title>
        <authorList>
            <person name="Kim W."/>
        </authorList>
    </citation>
    <scope>NUCLEOTIDE SEQUENCE [LARGE SCALE GENOMIC DNA]</scope>
    <source>
        <strain evidence="2">CAU 1555</strain>
    </source>
</reference>
<dbReference type="Proteomes" id="UP000603602">
    <property type="component" value="Unassembled WGS sequence"/>
</dbReference>
<protein>
    <submittedName>
        <fullName evidence="1">Uncharacterized protein</fullName>
    </submittedName>
</protein>
<keyword evidence="2" id="KW-1185">Reference proteome</keyword>
<dbReference type="RefSeq" id="WP_187717766.1">
    <property type="nucleotide sequence ID" value="NZ_JACTAH010000001.1"/>
</dbReference>
<proteinExistence type="predicted"/>
<organism evidence="1 2">
    <name type="scientific">Thauera sedimentorum</name>
    <dbReference type="NCBI Taxonomy" id="2767595"/>
    <lineage>
        <taxon>Bacteria</taxon>
        <taxon>Pseudomonadati</taxon>
        <taxon>Pseudomonadota</taxon>
        <taxon>Betaproteobacteria</taxon>
        <taxon>Rhodocyclales</taxon>
        <taxon>Zoogloeaceae</taxon>
        <taxon>Thauera</taxon>
    </lineage>
</organism>